<dbReference type="KEGG" id="sami:SAMIE_1006350"/>
<feature type="domain" description="MobA-like NTP transferase" evidence="2">
    <location>
        <begin position="8"/>
        <end position="170"/>
    </location>
</feature>
<dbReference type="InterPro" id="IPR029044">
    <property type="entry name" value="Nucleotide-diphossugar_trans"/>
</dbReference>
<accession>A0A494VXL8</accession>
<dbReference type="RefSeq" id="WP_066698946.1">
    <property type="nucleotide sequence ID" value="NZ_AP018664.1"/>
</dbReference>
<dbReference type="EMBL" id="AP018664">
    <property type="protein sequence ID" value="BBD97134.1"/>
    <property type="molecule type" value="Genomic_DNA"/>
</dbReference>
<evidence type="ECO:0000259" key="2">
    <source>
        <dbReference type="Pfam" id="PF12804"/>
    </source>
</evidence>
<dbReference type="AlphaFoldDB" id="A0A494VXL8"/>
<dbReference type="CDD" id="cd04182">
    <property type="entry name" value="GT_2_like_f"/>
    <property type="match status" value="1"/>
</dbReference>
<dbReference type="Proteomes" id="UP000279959">
    <property type="component" value="Chromosome"/>
</dbReference>
<dbReference type="InterPro" id="IPR025877">
    <property type="entry name" value="MobA-like_NTP_Trfase"/>
</dbReference>
<proteinExistence type="predicted"/>
<dbReference type="SUPFAM" id="SSF53448">
    <property type="entry name" value="Nucleotide-diphospho-sugar transferases"/>
    <property type="match status" value="1"/>
</dbReference>
<dbReference type="PANTHER" id="PTHR43777">
    <property type="entry name" value="MOLYBDENUM COFACTOR CYTIDYLYLTRANSFERASE"/>
    <property type="match status" value="1"/>
</dbReference>
<keyword evidence="1" id="KW-0460">Magnesium</keyword>
<protein>
    <submittedName>
        <fullName evidence="3">Nucleotidyltransferase family protein</fullName>
    </submittedName>
</protein>
<evidence type="ECO:0000313" key="4">
    <source>
        <dbReference type="Proteomes" id="UP000279959"/>
    </source>
</evidence>
<dbReference type="Gene3D" id="3.90.550.10">
    <property type="entry name" value="Spore Coat Polysaccharide Biosynthesis Protein SpsA, Chain A"/>
    <property type="match status" value="1"/>
</dbReference>
<gene>
    <name evidence="3" type="ORF">SAMIE_1006350</name>
</gene>
<evidence type="ECO:0000256" key="1">
    <source>
        <dbReference type="ARBA" id="ARBA00022842"/>
    </source>
</evidence>
<evidence type="ECO:0000313" key="3">
    <source>
        <dbReference type="EMBL" id="BBD97134.1"/>
    </source>
</evidence>
<dbReference type="PANTHER" id="PTHR43777:SF1">
    <property type="entry name" value="MOLYBDENUM COFACTOR CYTIDYLYLTRANSFERASE"/>
    <property type="match status" value="1"/>
</dbReference>
<organism evidence="3 4">
    <name type="scientific">Sphingobium amiense</name>
    <dbReference type="NCBI Taxonomy" id="135719"/>
    <lineage>
        <taxon>Bacteria</taxon>
        <taxon>Pseudomonadati</taxon>
        <taxon>Pseudomonadota</taxon>
        <taxon>Alphaproteobacteria</taxon>
        <taxon>Sphingomonadales</taxon>
        <taxon>Sphingomonadaceae</taxon>
        <taxon>Sphingobium</taxon>
    </lineage>
</organism>
<sequence length="199" mass="21677">MRTERIAAILLAAGTSSRFGEEDKLMAPLRGKPLAAHALETVASMAFQELVAVVRPLEQAPVIHRKLERRGYTLIVNDRPEDGISGSIVRAIEYLMPRRRVRGALICLADMPDIPPTHYNRICMAAEDIRSVVASTDGFSPSPPAFIGRKHFPELLALKGDQGARALLSHGIQIETSGAVLHDVDTPEDLLNGRTVTPT</sequence>
<name>A0A494VXL8_9SPHN</name>
<dbReference type="Pfam" id="PF12804">
    <property type="entry name" value="NTP_transf_3"/>
    <property type="match status" value="1"/>
</dbReference>
<dbReference type="GO" id="GO:0016779">
    <property type="term" value="F:nucleotidyltransferase activity"/>
    <property type="evidence" value="ECO:0007669"/>
    <property type="project" value="UniProtKB-ARBA"/>
</dbReference>
<reference evidence="3 4" key="1">
    <citation type="submission" date="2018-05" db="EMBL/GenBank/DDBJ databases">
        <title>Complete Genome Sequence of the Nonylphenol-Degrading Bacterium Sphingobium amiense DSM 16289T.</title>
        <authorList>
            <person name="Ootsuka M."/>
            <person name="Nishizawa T."/>
            <person name="Ohta H."/>
        </authorList>
    </citation>
    <scope>NUCLEOTIDE SEQUENCE [LARGE SCALE GENOMIC DNA]</scope>
    <source>
        <strain evidence="3 4">DSM 16289</strain>
    </source>
</reference>
<keyword evidence="3" id="KW-0808">Transferase</keyword>
<keyword evidence="4" id="KW-1185">Reference proteome</keyword>